<reference evidence="1" key="1">
    <citation type="submission" date="2022-05" db="EMBL/GenBank/DDBJ databases">
        <title>Novel bacterial taxa in a minimal lignocellulolytic consortium and its capacity to transform plastics disclosed by genome-resolved metagenomics.</title>
        <authorList>
            <person name="Rodriguez C.A.D."/>
            <person name="Diaz-Garcia L."/>
            <person name="Herrera K."/>
            <person name="Tarazona N.A."/>
            <person name="Sproer C."/>
            <person name="Overmann J."/>
            <person name="Jimenez D.J."/>
        </authorList>
    </citation>
    <scope>NUCLEOTIDE SEQUENCE</scope>
    <source>
        <strain evidence="1">MAG5</strain>
    </source>
</reference>
<dbReference type="KEGG" id="plig:NAG76_22465"/>
<dbReference type="Proteomes" id="UP001056756">
    <property type="component" value="Chromosome"/>
</dbReference>
<proteinExistence type="predicted"/>
<sequence>MRKRLKKKIENSYNALNEARRQRFKRKGIRCIRYEFLPIGERDRFELTNDEISPDYPYATHWLIETFVWENSSQIRIFPCSKNGGTTSISPVRLIVYFDKNVEQILDTFKKVIEDMKSDRFWNTIY</sequence>
<organism evidence="1 2">
    <name type="scientific">Candidatus Pristimantibacillus lignocellulolyticus</name>
    <dbReference type="NCBI Taxonomy" id="2994561"/>
    <lineage>
        <taxon>Bacteria</taxon>
        <taxon>Bacillati</taxon>
        <taxon>Bacillota</taxon>
        <taxon>Bacilli</taxon>
        <taxon>Bacillales</taxon>
        <taxon>Paenibacillaceae</taxon>
        <taxon>Candidatus Pristimantibacillus</taxon>
    </lineage>
</organism>
<protein>
    <submittedName>
        <fullName evidence="1">Uncharacterized protein</fullName>
    </submittedName>
</protein>
<dbReference type="EMBL" id="CP097899">
    <property type="protein sequence ID" value="URN94546.1"/>
    <property type="molecule type" value="Genomic_DNA"/>
</dbReference>
<evidence type="ECO:0000313" key="1">
    <source>
        <dbReference type="EMBL" id="URN94546.1"/>
    </source>
</evidence>
<accession>A0A9J6ZEG4</accession>
<name>A0A9J6ZEG4_9BACL</name>
<evidence type="ECO:0000313" key="2">
    <source>
        <dbReference type="Proteomes" id="UP001056756"/>
    </source>
</evidence>
<dbReference type="AlphaFoldDB" id="A0A9J6ZEG4"/>
<gene>
    <name evidence="1" type="ORF">NAG76_22465</name>
</gene>